<dbReference type="KEGG" id="cel:CELE_C01B9.4"/>
<sequence length="49" mass="5936">MSKKELEQEMDVIDRIRSLQQRRQGQEGLFLYGTLTKEVSNKNMLFWIF</sequence>
<dbReference type="InParanoid" id="D2Y8W4"/>
<dbReference type="GeneID" id="13187768"/>
<dbReference type="AlphaFoldDB" id="D2Y8W4"/>
<dbReference type="WormBase" id="C01B9.4">
    <property type="protein sequence ID" value="CE44369"/>
    <property type="gene ID" value="WBGene00194890"/>
</dbReference>
<dbReference type="EMBL" id="BX284602">
    <property type="protein sequence ID" value="CBI83222.1"/>
    <property type="molecule type" value="Genomic_DNA"/>
</dbReference>
<dbReference type="SMR" id="D2Y8W4"/>
<dbReference type="RefSeq" id="NP_001254406.1">
    <property type="nucleotide sequence ID" value="NM_001267477.2"/>
</dbReference>
<reference evidence="1 2" key="1">
    <citation type="journal article" date="1998" name="Science">
        <title>Genome sequence of the nematode C. elegans: a platform for investigating biology.</title>
        <authorList>
            <consortium name="The C. elegans sequencing consortium"/>
            <person name="Sulson J.E."/>
            <person name="Waterston R."/>
        </authorList>
    </citation>
    <scope>NUCLEOTIDE SEQUENCE [LARGE SCALE GENOMIC DNA]</scope>
    <source>
        <strain evidence="1 2">Bristol N2</strain>
    </source>
</reference>
<keyword evidence="2" id="KW-1185">Reference proteome</keyword>
<protein>
    <submittedName>
        <fullName evidence="1">Transcriptional regulator</fullName>
    </submittedName>
</protein>
<evidence type="ECO:0000313" key="3">
    <source>
        <dbReference type="WormBase" id="C01B9.4"/>
    </source>
</evidence>
<proteinExistence type="predicted"/>
<accession>D2Y8W4</accession>
<dbReference type="CTD" id="13187768"/>
<dbReference type="Proteomes" id="UP000001940">
    <property type="component" value="Chromosome II"/>
</dbReference>
<dbReference type="Bgee" id="WBGene00194890">
    <property type="expression patterns" value="Expressed in embryo"/>
</dbReference>
<dbReference type="PaxDb" id="6239-C01B9.4"/>
<dbReference type="HOGENOM" id="CLU_3144243_0_0_1"/>
<organism evidence="1 2">
    <name type="scientific">Caenorhabditis elegans</name>
    <dbReference type="NCBI Taxonomy" id="6239"/>
    <lineage>
        <taxon>Eukaryota</taxon>
        <taxon>Metazoa</taxon>
        <taxon>Ecdysozoa</taxon>
        <taxon>Nematoda</taxon>
        <taxon>Chromadorea</taxon>
        <taxon>Rhabditida</taxon>
        <taxon>Rhabditina</taxon>
        <taxon>Rhabditomorpha</taxon>
        <taxon>Rhabditoidea</taxon>
        <taxon>Rhabditidae</taxon>
        <taxon>Peloderinae</taxon>
        <taxon>Caenorhabditis</taxon>
    </lineage>
</organism>
<evidence type="ECO:0000313" key="2">
    <source>
        <dbReference type="Proteomes" id="UP000001940"/>
    </source>
</evidence>
<dbReference type="AGR" id="WB:WBGene00194890"/>
<gene>
    <name evidence="1 3" type="ORF">C01B9.4</name>
    <name evidence="1" type="ORF">CELE_C01B9.4</name>
</gene>
<name>D2Y8W4_CAEEL</name>
<evidence type="ECO:0000313" key="1">
    <source>
        <dbReference type="EMBL" id="CBI83222.1"/>
    </source>
</evidence>